<comment type="caution">
    <text evidence="1">The sequence shown here is derived from an EMBL/GenBank/DDBJ whole genome shotgun (WGS) entry which is preliminary data.</text>
</comment>
<protein>
    <submittedName>
        <fullName evidence="1">Uncharacterized protein</fullName>
    </submittedName>
</protein>
<gene>
    <name evidence="1" type="ORF">HUJ06_016173</name>
</gene>
<keyword evidence="2" id="KW-1185">Reference proteome</keyword>
<proteinExistence type="predicted"/>
<sequence length="53" mass="5953">MNVSSLHWLISKVIGVESLFMLKSILLQSCYLSCLLPEKKKSCEGVFACQISF</sequence>
<evidence type="ECO:0000313" key="1">
    <source>
        <dbReference type="EMBL" id="DAD41850.1"/>
    </source>
</evidence>
<reference evidence="1 2" key="1">
    <citation type="journal article" date="2020" name="Mol. Biol. Evol.">
        <title>Distinct Expression and Methylation Patterns for Genes with Different Fates following a Single Whole-Genome Duplication in Flowering Plants.</title>
        <authorList>
            <person name="Shi T."/>
            <person name="Rahmani R.S."/>
            <person name="Gugger P.F."/>
            <person name="Wang M."/>
            <person name="Li H."/>
            <person name="Zhang Y."/>
            <person name="Li Z."/>
            <person name="Wang Q."/>
            <person name="Van de Peer Y."/>
            <person name="Marchal K."/>
            <person name="Chen J."/>
        </authorList>
    </citation>
    <scope>NUCLEOTIDE SEQUENCE [LARGE SCALE GENOMIC DNA]</scope>
    <source>
        <tissue evidence="1">Leaf</tissue>
    </source>
</reference>
<dbReference type="EMBL" id="DUZY01000005">
    <property type="protein sequence ID" value="DAD41850.1"/>
    <property type="molecule type" value="Genomic_DNA"/>
</dbReference>
<dbReference type="Proteomes" id="UP000607653">
    <property type="component" value="Unassembled WGS sequence"/>
</dbReference>
<dbReference type="AlphaFoldDB" id="A0A822ZBD4"/>
<name>A0A822ZBD4_NELNU</name>
<accession>A0A822ZBD4</accession>
<evidence type="ECO:0000313" key="2">
    <source>
        <dbReference type="Proteomes" id="UP000607653"/>
    </source>
</evidence>
<organism evidence="1 2">
    <name type="scientific">Nelumbo nucifera</name>
    <name type="common">Sacred lotus</name>
    <dbReference type="NCBI Taxonomy" id="4432"/>
    <lineage>
        <taxon>Eukaryota</taxon>
        <taxon>Viridiplantae</taxon>
        <taxon>Streptophyta</taxon>
        <taxon>Embryophyta</taxon>
        <taxon>Tracheophyta</taxon>
        <taxon>Spermatophyta</taxon>
        <taxon>Magnoliopsida</taxon>
        <taxon>Proteales</taxon>
        <taxon>Nelumbonaceae</taxon>
        <taxon>Nelumbo</taxon>
    </lineage>
</organism>